<dbReference type="Proteomes" id="UP001595829">
    <property type="component" value="Unassembled WGS sequence"/>
</dbReference>
<dbReference type="RefSeq" id="WP_345692703.1">
    <property type="nucleotide sequence ID" value="NZ_BAABIT010000001.1"/>
</dbReference>
<accession>A0ABV9XCG2</accession>
<dbReference type="EMBL" id="JBHSJD010000006">
    <property type="protein sequence ID" value="MFC5022154.1"/>
    <property type="molecule type" value="Genomic_DNA"/>
</dbReference>
<protein>
    <submittedName>
        <fullName evidence="1">Uncharacterized protein</fullName>
    </submittedName>
</protein>
<evidence type="ECO:0000313" key="1">
    <source>
        <dbReference type="EMBL" id="MFC5022154.1"/>
    </source>
</evidence>
<reference evidence="2" key="1">
    <citation type="journal article" date="2019" name="Int. J. Syst. Evol. Microbiol.">
        <title>The Global Catalogue of Microorganisms (GCM) 10K type strain sequencing project: providing services to taxonomists for standard genome sequencing and annotation.</title>
        <authorList>
            <consortium name="The Broad Institute Genomics Platform"/>
            <consortium name="The Broad Institute Genome Sequencing Center for Infectious Disease"/>
            <person name="Wu L."/>
            <person name="Ma J."/>
        </authorList>
    </citation>
    <scope>NUCLEOTIDE SEQUENCE [LARGE SCALE GENOMIC DNA]</scope>
    <source>
        <strain evidence="2">CGMCC 4.1648</strain>
    </source>
</reference>
<name>A0ABV9XCG2_9ACTN</name>
<evidence type="ECO:0000313" key="2">
    <source>
        <dbReference type="Proteomes" id="UP001595829"/>
    </source>
</evidence>
<sequence>MTVHDVAARLPAIPVLRDHCRALAMLEAILSPDWEDRYHSFDAHWSDAEEMASMRNGSGDEYSIVFSAAGAFVRGFAHESLMSPYACHDRTLPWPGVLDDVPEVFRACVEEPAFSDEDGTPVVTACLWRTASDDVWRCGSSVVFPEEGDLDDDPDGASYLFQLLVDRSAEAFRAFAEDYYKVAVDLAAVRHVQGLRPLTQQVVTALNPDLELADLAGEIAAIGYPQAD</sequence>
<comment type="caution">
    <text evidence="1">The sequence shown here is derived from an EMBL/GenBank/DDBJ whole genome shotgun (WGS) entry which is preliminary data.</text>
</comment>
<proteinExistence type="predicted"/>
<keyword evidence="2" id="KW-1185">Reference proteome</keyword>
<gene>
    <name evidence="1" type="ORF">ACFPM3_08385</name>
</gene>
<organism evidence="1 2">
    <name type="scientific">Streptomyces coeruleoprunus</name>
    <dbReference type="NCBI Taxonomy" id="285563"/>
    <lineage>
        <taxon>Bacteria</taxon>
        <taxon>Bacillati</taxon>
        <taxon>Actinomycetota</taxon>
        <taxon>Actinomycetes</taxon>
        <taxon>Kitasatosporales</taxon>
        <taxon>Streptomycetaceae</taxon>
        <taxon>Streptomyces</taxon>
    </lineage>
</organism>